<dbReference type="Gene3D" id="1.10.10.60">
    <property type="entry name" value="Homeodomain-like"/>
    <property type="match status" value="1"/>
</dbReference>
<reference evidence="4" key="1">
    <citation type="submission" date="2023-07" db="EMBL/GenBank/DDBJ databases">
        <title>draft genome sequence of fig (Ficus carica).</title>
        <authorList>
            <person name="Takahashi T."/>
            <person name="Nishimura K."/>
        </authorList>
    </citation>
    <scope>NUCLEOTIDE SEQUENCE</scope>
</reference>
<organism evidence="4 7">
    <name type="scientific">Ficus carica</name>
    <name type="common">Common fig</name>
    <dbReference type="NCBI Taxonomy" id="3494"/>
    <lineage>
        <taxon>Eukaryota</taxon>
        <taxon>Viridiplantae</taxon>
        <taxon>Streptophyta</taxon>
        <taxon>Embryophyta</taxon>
        <taxon>Tracheophyta</taxon>
        <taxon>Spermatophyta</taxon>
        <taxon>Magnoliopsida</taxon>
        <taxon>eudicotyledons</taxon>
        <taxon>Gunneridae</taxon>
        <taxon>Pentapetalae</taxon>
        <taxon>rosids</taxon>
        <taxon>fabids</taxon>
        <taxon>Rosales</taxon>
        <taxon>Moraceae</taxon>
        <taxon>Ficeae</taxon>
        <taxon>Ficus</taxon>
    </lineage>
</organism>
<proteinExistence type="predicted"/>
<feature type="compositionally biased region" description="Basic and acidic residues" evidence="1">
    <location>
        <begin position="207"/>
        <end position="234"/>
    </location>
</feature>
<dbReference type="EMBL" id="BTGU01000505">
    <property type="protein sequence ID" value="GMN67820.1"/>
    <property type="molecule type" value="Genomic_DNA"/>
</dbReference>
<dbReference type="PANTHER" id="PTHR33492:SF4">
    <property type="entry name" value="OS02G0174300 PROTEIN"/>
    <property type="match status" value="1"/>
</dbReference>
<evidence type="ECO:0000313" key="7">
    <source>
        <dbReference type="Proteomes" id="UP001187192"/>
    </source>
</evidence>
<dbReference type="PANTHER" id="PTHR33492">
    <property type="entry name" value="OSJNBA0043A12.37 PROTEIN-RELATED"/>
    <property type="match status" value="1"/>
</dbReference>
<evidence type="ECO:0000313" key="5">
    <source>
        <dbReference type="EMBL" id="GMN67820.1"/>
    </source>
</evidence>
<evidence type="ECO:0000259" key="2">
    <source>
        <dbReference type="PROSITE" id="PS50090"/>
    </source>
</evidence>
<feature type="compositionally biased region" description="Basic residues" evidence="1">
    <location>
        <begin position="158"/>
        <end position="170"/>
    </location>
</feature>
<evidence type="ECO:0000313" key="3">
    <source>
        <dbReference type="EMBL" id="GMN67810.1"/>
    </source>
</evidence>
<feature type="compositionally biased region" description="Basic and acidic residues" evidence="1">
    <location>
        <begin position="262"/>
        <end position="277"/>
    </location>
</feature>
<dbReference type="GO" id="GO:0003677">
    <property type="term" value="F:DNA binding"/>
    <property type="evidence" value="ECO:0007669"/>
    <property type="project" value="EnsemblPlants"/>
</dbReference>
<feature type="compositionally biased region" description="Acidic residues" evidence="1">
    <location>
        <begin position="286"/>
        <end position="295"/>
    </location>
</feature>
<dbReference type="Pfam" id="PF13837">
    <property type="entry name" value="Myb_DNA-bind_4"/>
    <property type="match status" value="1"/>
</dbReference>
<evidence type="ECO:0000313" key="4">
    <source>
        <dbReference type="EMBL" id="GMN67819.1"/>
    </source>
</evidence>
<feature type="domain" description="Myb-like" evidence="2">
    <location>
        <begin position="19"/>
        <end position="75"/>
    </location>
</feature>
<dbReference type="Proteomes" id="UP001187192">
    <property type="component" value="Unassembled WGS sequence"/>
</dbReference>
<dbReference type="InterPro" id="IPR001005">
    <property type="entry name" value="SANT/Myb"/>
</dbReference>
<dbReference type="InterPro" id="IPR044822">
    <property type="entry name" value="Myb_DNA-bind_4"/>
</dbReference>
<protein>
    <recommendedName>
        <fullName evidence="2">Myb-like domain-containing protein</fullName>
    </recommendedName>
</protein>
<feature type="compositionally biased region" description="Basic and acidic residues" evidence="1">
    <location>
        <begin position="137"/>
        <end position="157"/>
    </location>
</feature>
<dbReference type="GO" id="GO:0000123">
    <property type="term" value="C:histone acetyltransferase complex"/>
    <property type="evidence" value="ECO:0007669"/>
    <property type="project" value="EnsemblPlants"/>
</dbReference>
<feature type="region of interest" description="Disordered" evidence="1">
    <location>
        <begin position="122"/>
        <end position="295"/>
    </location>
</feature>
<dbReference type="GO" id="GO:0005634">
    <property type="term" value="C:nucleus"/>
    <property type="evidence" value="ECO:0007669"/>
    <property type="project" value="EnsemblPlants"/>
</dbReference>
<dbReference type="EMBL" id="BTGU01000503">
    <property type="protein sequence ID" value="GMN67810.1"/>
    <property type="molecule type" value="Genomic_DNA"/>
</dbReference>
<evidence type="ECO:0000313" key="6">
    <source>
        <dbReference type="EMBL" id="GMN67829.1"/>
    </source>
</evidence>
<comment type="caution">
    <text evidence="4">The sequence shown here is derived from an EMBL/GenBank/DDBJ whole genome shotgun (WGS) entry which is preliminary data.</text>
</comment>
<name>A0AA88JBB2_FICCA</name>
<dbReference type="AlphaFoldDB" id="A0AA88JBB2"/>
<gene>
    <name evidence="3" type="ORF">TIFTF001_036869</name>
    <name evidence="4" type="ORF">TIFTF001_036878</name>
    <name evidence="5" type="ORF">TIFTF001_036879</name>
    <name evidence="6" type="ORF">TIFTF001_036888</name>
</gene>
<keyword evidence="7" id="KW-1185">Reference proteome</keyword>
<accession>A0AA88JBB2</accession>
<dbReference type="PROSITE" id="PS50090">
    <property type="entry name" value="MYB_LIKE"/>
    <property type="match status" value="1"/>
</dbReference>
<dbReference type="EMBL" id="BTGU01000504">
    <property type="protein sequence ID" value="GMN67819.1"/>
    <property type="molecule type" value="Genomic_DNA"/>
</dbReference>
<sequence>MAADEDIGRRTRSQAAPDWSPTEELILVNEIAAVEADCLKALSSYQKWKIIAENCAAQDVSRSLNQYRRKWDSLLQEYNSIKKWGSRSRRDSYWSLKSDRREELGLPRSFDNELFAAIGNVIRDRENQSDSEPDSDGEAKDEIVDTDKELGAETDIHKHAKGSKRKRRQFKSQEKRAWKNLAEEDPSECLAKEKPSKRGAKRKPPRSRAEKNPMESFMEEKSVRNPEPDEEKPQLRSTKKMPRKGQVKEKAAISIEEEEKINEENAVRTTALEERPQRPQTSNVDPVEEETVSSEDEEQMIALILRENAKRISAIVAEDADYKAENAGSADQDCQTKSVEFVRNQGDKLIACLGDIVKTLDQLCNLVPRM</sequence>
<feature type="compositionally biased region" description="Basic residues" evidence="1">
    <location>
        <begin position="197"/>
        <end position="206"/>
    </location>
</feature>
<dbReference type="EMBL" id="BTGU01000506">
    <property type="protein sequence ID" value="GMN67829.1"/>
    <property type="molecule type" value="Genomic_DNA"/>
</dbReference>
<evidence type="ECO:0000256" key="1">
    <source>
        <dbReference type="SAM" id="MobiDB-lite"/>
    </source>
</evidence>
<dbReference type="Gramene" id="FCD_00020851-RA">
    <property type="protein sequence ID" value="FCD_00020851-RA:cds"/>
    <property type="gene ID" value="FCD_00020851"/>
</dbReference>